<dbReference type="GO" id="GO:0008897">
    <property type="term" value="F:holo-[acyl-carrier-protein] synthase activity"/>
    <property type="evidence" value="ECO:0007669"/>
    <property type="project" value="UniProtKB-EC"/>
</dbReference>
<dbReference type="EMBL" id="JAUJYO010000017">
    <property type="protein sequence ID" value="KAK1291251.1"/>
    <property type="molecule type" value="Genomic_DNA"/>
</dbReference>
<feature type="domain" description="4'-phosphopantetheinyl transferase" evidence="3">
    <location>
        <begin position="145"/>
        <end position="260"/>
    </location>
</feature>
<feature type="domain" description="4'-phosphopantetheinyl transferase N-terminal" evidence="4">
    <location>
        <begin position="49"/>
        <end position="136"/>
    </location>
</feature>
<dbReference type="Pfam" id="PF01648">
    <property type="entry name" value="ACPS"/>
    <property type="match status" value="1"/>
</dbReference>
<evidence type="ECO:0000313" key="6">
    <source>
        <dbReference type="Proteomes" id="UP001180020"/>
    </source>
</evidence>
<sequence>MHYSVFGWRNLPMMRALSSLPPVPVPLPSSRETHLWYVEPGEVRSPSLLKEYLELLSPCEREAVSRLNVEKLQKGAILARALVRTTLARYTHEKVCPRSMKFKKNRFGKPEIEWQNDEGWVPPSLQFNVSHTSSLIACGVTVDAPIGIDVEEKQRKLRNNIMSFARRYFTPCEFNFLHAIQDPEIQRQEVIKLWTLKEAYVKALGRGFSAAPFKDFTIRFTTREDEESEIVIEALRDPENLTTNWQFTLLELESSHYAAVCVKDGDNENRPPCQISHPLKLKVWKTLPLVEDECVSGTDAVVSINGVSKHLKFSSESHH</sequence>
<dbReference type="EC" id="2.7.8.7" evidence="1"/>
<evidence type="ECO:0000256" key="2">
    <source>
        <dbReference type="ARBA" id="ARBA00022679"/>
    </source>
</evidence>
<dbReference type="InterPro" id="IPR055066">
    <property type="entry name" value="AASDHPPT_N"/>
</dbReference>
<dbReference type="GO" id="GO:0000287">
    <property type="term" value="F:magnesium ion binding"/>
    <property type="evidence" value="ECO:0007669"/>
    <property type="project" value="InterPro"/>
</dbReference>
<dbReference type="PANTHER" id="PTHR12215">
    <property type="entry name" value="PHOSPHOPANTETHEINE TRANSFERASE"/>
    <property type="match status" value="1"/>
</dbReference>
<protein>
    <recommendedName>
        <fullName evidence="1">holo-[acyl-carrier-protein] synthase</fullName>
        <ecNumber evidence="1">2.7.8.7</ecNumber>
    </recommendedName>
</protein>
<evidence type="ECO:0000313" key="5">
    <source>
        <dbReference type="EMBL" id="KAK1291251.1"/>
    </source>
</evidence>
<organism evidence="5 6">
    <name type="scientific">Acorus calamus</name>
    <name type="common">Sweet flag</name>
    <dbReference type="NCBI Taxonomy" id="4465"/>
    <lineage>
        <taxon>Eukaryota</taxon>
        <taxon>Viridiplantae</taxon>
        <taxon>Streptophyta</taxon>
        <taxon>Embryophyta</taxon>
        <taxon>Tracheophyta</taxon>
        <taxon>Spermatophyta</taxon>
        <taxon>Magnoliopsida</taxon>
        <taxon>Liliopsida</taxon>
        <taxon>Acoraceae</taxon>
        <taxon>Acorus</taxon>
    </lineage>
</organism>
<evidence type="ECO:0000256" key="1">
    <source>
        <dbReference type="ARBA" id="ARBA00013172"/>
    </source>
</evidence>
<gene>
    <name evidence="5" type="ORF">QJS10_CPB17g00044</name>
</gene>
<dbReference type="InterPro" id="IPR050559">
    <property type="entry name" value="P-Pant_transferase_sf"/>
</dbReference>
<reference evidence="5" key="2">
    <citation type="submission" date="2023-06" db="EMBL/GenBank/DDBJ databases">
        <authorList>
            <person name="Ma L."/>
            <person name="Liu K.-W."/>
            <person name="Li Z."/>
            <person name="Hsiao Y.-Y."/>
            <person name="Qi Y."/>
            <person name="Fu T."/>
            <person name="Tang G."/>
            <person name="Zhang D."/>
            <person name="Sun W.-H."/>
            <person name="Liu D.-K."/>
            <person name="Li Y."/>
            <person name="Chen G.-Z."/>
            <person name="Liu X.-D."/>
            <person name="Liao X.-Y."/>
            <person name="Jiang Y.-T."/>
            <person name="Yu X."/>
            <person name="Hao Y."/>
            <person name="Huang J."/>
            <person name="Zhao X.-W."/>
            <person name="Ke S."/>
            <person name="Chen Y.-Y."/>
            <person name="Wu W.-L."/>
            <person name="Hsu J.-L."/>
            <person name="Lin Y.-F."/>
            <person name="Huang M.-D."/>
            <person name="Li C.-Y."/>
            <person name="Huang L."/>
            <person name="Wang Z.-W."/>
            <person name="Zhao X."/>
            <person name="Zhong W.-Y."/>
            <person name="Peng D.-H."/>
            <person name="Ahmad S."/>
            <person name="Lan S."/>
            <person name="Zhang J.-S."/>
            <person name="Tsai W.-C."/>
            <person name="Van De Peer Y."/>
            <person name="Liu Z.-J."/>
        </authorList>
    </citation>
    <scope>NUCLEOTIDE SEQUENCE</scope>
    <source>
        <strain evidence="5">CP</strain>
        <tissue evidence="5">Leaves</tissue>
    </source>
</reference>
<evidence type="ECO:0000259" key="3">
    <source>
        <dbReference type="Pfam" id="PF01648"/>
    </source>
</evidence>
<keyword evidence="6" id="KW-1185">Reference proteome</keyword>
<proteinExistence type="predicted"/>
<dbReference type="GO" id="GO:0005829">
    <property type="term" value="C:cytosol"/>
    <property type="evidence" value="ECO:0007669"/>
    <property type="project" value="TreeGrafter"/>
</dbReference>
<keyword evidence="2" id="KW-0808">Transferase</keyword>
<dbReference type="Gene3D" id="3.90.470.20">
    <property type="entry name" value="4'-phosphopantetheinyl transferase domain"/>
    <property type="match status" value="2"/>
</dbReference>
<dbReference type="InterPro" id="IPR008278">
    <property type="entry name" value="4-PPantetheinyl_Trfase_dom"/>
</dbReference>
<comment type="caution">
    <text evidence="5">The sequence shown here is derived from an EMBL/GenBank/DDBJ whole genome shotgun (WGS) entry which is preliminary data.</text>
</comment>
<dbReference type="InterPro" id="IPR037143">
    <property type="entry name" value="4-PPantetheinyl_Trfase_dom_sf"/>
</dbReference>
<dbReference type="Proteomes" id="UP001180020">
    <property type="component" value="Unassembled WGS sequence"/>
</dbReference>
<evidence type="ECO:0000259" key="4">
    <source>
        <dbReference type="Pfam" id="PF22624"/>
    </source>
</evidence>
<reference evidence="5" key="1">
    <citation type="journal article" date="2023" name="Nat. Commun.">
        <title>Diploid and tetraploid genomes of Acorus and the evolution of monocots.</title>
        <authorList>
            <person name="Ma L."/>
            <person name="Liu K.W."/>
            <person name="Li Z."/>
            <person name="Hsiao Y.Y."/>
            <person name="Qi Y."/>
            <person name="Fu T."/>
            <person name="Tang G.D."/>
            <person name="Zhang D."/>
            <person name="Sun W.H."/>
            <person name="Liu D.K."/>
            <person name="Li Y."/>
            <person name="Chen G.Z."/>
            <person name="Liu X.D."/>
            <person name="Liao X.Y."/>
            <person name="Jiang Y.T."/>
            <person name="Yu X."/>
            <person name="Hao Y."/>
            <person name="Huang J."/>
            <person name="Zhao X.W."/>
            <person name="Ke S."/>
            <person name="Chen Y.Y."/>
            <person name="Wu W.L."/>
            <person name="Hsu J.L."/>
            <person name="Lin Y.F."/>
            <person name="Huang M.D."/>
            <person name="Li C.Y."/>
            <person name="Huang L."/>
            <person name="Wang Z.W."/>
            <person name="Zhao X."/>
            <person name="Zhong W.Y."/>
            <person name="Peng D.H."/>
            <person name="Ahmad S."/>
            <person name="Lan S."/>
            <person name="Zhang J.S."/>
            <person name="Tsai W.C."/>
            <person name="Van de Peer Y."/>
            <person name="Liu Z.J."/>
        </authorList>
    </citation>
    <scope>NUCLEOTIDE SEQUENCE</scope>
    <source>
        <strain evidence="5">CP</strain>
    </source>
</reference>
<dbReference type="PANTHER" id="PTHR12215:SF15">
    <property type="entry name" value="4'-PHOSPHOPANTETHEINYL TRANSFERASE SUPERFAMILY-RELATED"/>
    <property type="match status" value="1"/>
</dbReference>
<dbReference type="AlphaFoldDB" id="A0AAV9CQW7"/>
<name>A0AAV9CQW7_ACOCL</name>
<dbReference type="GO" id="GO:0019878">
    <property type="term" value="P:lysine biosynthetic process via aminoadipic acid"/>
    <property type="evidence" value="ECO:0007669"/>
    <property type="project" value="TreeGrafter"/>
</dbReference>
<dbReference type="SUPFAM" id="SSF56214">
    <property type="entry name" value="4'-phosphopantetheinyl transferase"/>
    <property type="match status" value="2"/>
</dbReference>
<accession>A0AAV9CQW7</accession>
<dbReference type="FunFam" id="3.90.470.20:FF:000010">
    <property type="entry name" value="L-aminoadipate-semialdehyde dehydrogenase-phosphopantetheinyl transferase"/>
    <property type="match status" value="1"/>
</dbReference>
<dbReference type="Pfam" id="PF22624">
    <property type="entry name" value="AASDHPPT_N"/>
    <property type="match status" value="1"/>
</dbReference>